<protein>
    <submittedName>
        <fullName evidence="1">Uncharacterized protein</fullName>
    </submittedName>
</protein>
<dbReference type="EMBL" id="CP001739">
    <property type="protein sequence ID" value="ACZ09875.1"/>
    <property type="molecule type" value="Genomic_DNA"/>
</dbReference>
<keyword evidence="2" id="KW-1185">Reference proteome</keyword>
<sequence>MKIVNRSDWKDTYDTLHHLVQMMGKVKLASTPVQPEWANVPLEVYPHGFKTGLLYKNGVNFEILLDFYQSEVSIYDNRGNSKFFVLKDKTSVSGIYAEFMELLDFLRLEIPINTIPQEMNTKVRFEDNTKEITYDHESAKNAFEMILFAYHELNVFISPFRSKKVMPKFYWGTFDLGTTIFSGIPAPYETTDIIARIGFDEQMIEFGYAFDDTIDGFPYFYILIYPIKASEYEDAKPEGSGYFSKEKSEFFLPLKPVFESENPSEEIQKFLSSSFKIICHNEKWPNLDWHTQEIK</sequence>
<reference evidence="1 2" key="2">
    <citation type="journal article" date="2010" name="Stand. Genomic Sci.">
        <title>Complete genome sequence of Sebaldella termitidis type strain (NCTC 11300).</title>
        <authorList>
            <person name="Harmon-Smith M."/>
            <person name="Celia L."/>
            <person name="Chertkov O."/>
            <person name="Lapidus A."/>
            <person name="Copeland A."/>
            <person name="Glavina Del Rio T."/>
            <person name="Nolan M."/>
            <person name="Lucas S."/>
            <person name="Tice H."/>
            <person name="Cheng J.F."/>
            <person name="Han C."/>
            <person name="Detter J.C."/>
            <person name="Bruce D."/>
            <person name="Goodwin L."/>
            <person name="Pitluck S."/>
            <person name="Pati A."/>
            <person name="Liolios K."/>
            <person name="Ivanova N."/>
            <person name="Mavromatis K."/>
            <person name="Mikhailova N."/>
            <person name="Chen A."/>
            <person name="Palaniappan K."/>
            <person name="Land M."/>
            <person name="Hauser L."/>
            <person name="Chang Y.J."/>
            <person name="Jeffries C.D."/>
            <person name="Brettin T."/>
            <person name="Goker M."/>
            <person name="Beck B."/>
            <person name="Bristow J."/>
            <person name="Eisen J.A."/>
            <person name="Markowitz V."/>
            <person name="Hugenholtz P."/>
            <person name="Kyrpides N.C."/>
            <person name="Klenk H.P."/>
            <person name="Chen F."/>
        </authorList>
    </citation>
    <scope>NUCLEOTIDE SEQUENCE [LARGE SCALE GENOMIC DNA]</scope>
    <source>
        <strain evidence="2">ATCC 33386 / NCTC 11300</strain>
    </source>
</reference>
<name>D1ANS1_SEBTE</name>
<accession>D1ANS1</accession>
<dbReference type="HOGENOM" id="CLU_054566_0_0_0"/>
<dbReference type="AlphaFoldDB" id="D1ANS1"/>
<gene>
    <name evidence="1" type="ordered locus">Sterm_3033</name>
</gene>
<evidence type="ECO:0000313" key="1">
    <source>
        <dbReference type="EMBL" id="ACZ09875.1"/>
    </source>
</evidence>
<evidence type="ECO:0000313" key="2">
    <source>
        <dbReference type="Proteomes" id="UP000000845"/>
    </source>
</evidence>
<dbReference type="Pfam" id="PF19459">
    <property type="entry name" value="DUF5996"/>
    <property type="match status" value="1"/>
</dbReference>
<proteinExistence type="predicted"/>
<organism evidence="1 2">
    <name type="scientific">Sebaldella termitidis (strain ATCC 33386 / NCTC 11300)</name>
    <dbReference type="NCBI Taxonomy" id="526218"/>
    <lineage>
        <taxon>Bacteria</taxon>
        <taxon>Fusobacteriati</taxon>
        <taxon>Fusobacteriota</taxon>
        <taxon>Fusobacteriia</taxon>
        <taxon>Fusobacteriales</taxon>
        <taxon>Leptotrichiaceae</taxon>
        <taxon>Sebaldella</taxon>
    </lineage>
</organism>
<dbReference type="InterPro" id="IPR046038">
    <property type="entry name" value="DUF5996"/>
</dbReference>
<dbReference type="KEGG" id="str:Sterm_3033"/>
<dbReference type="eggNOG" id="ENOG502Z7SC">
    <property type="taxonomic scope" value="Bacteria"/>
</dbReference>
<dbReference type="STRING" id="526218.Sterm_3033"/>
<reference evidence="2" key="1">
    <citation type="submission" date="2009-09" db="EMBL/GenBank/DDBJ databases">
        <title>The complete chromosome of Sebaldella termitidis ATCC 33386.</title>
        <authorList>
            <consortium name="US DOE Joint Genome Institute (JGI-PGF)"/>
            <person name="Lucas S."/>
            <person name="Copeland A."/>
            <person name="Lapidus A."/>
            <person name="Glavina del Rio T."/>
            <person name="Dalin E."/>
            <person name="Tice H."/>
            <person name="Bruce D."/>
            <person name="Goodwin L."/>
            <person name="Pitluck S."/>
            <person name="Kyrpides N."/>
            <person name="Mavromatis K."/>
            <person name="Ivanova N."/>
            <person name="Mikhailova N."/>
            <person name="Sims D."/>
            <person name="Meincke L."/>
            <person name="Brettin T."/>
            <person name="Detter J.C."/>
            <person name="Han C."/>
            <person name="Larimer F."/>
            <person name="Land M."/>
            <person name="Hauser L."/>
            <person name="Markowitz V."/>
            <person name="Cheng J.F."/>
            <person name="Hugenholtz P."/>
            <person name="Woyke T."/>
            <person name="Wu D."/>
            <person name="Eisen J.A."/>
        </authorList>
    </citation>
    <scope>NUCLEOTIDE SEQUENCE [LARGE SCALE GENOMIC DNA]</scope>
    <source>
        <strain evidence="2">ATCC 33386 / NCTC 11300</strain>
    </source>
</reference>
<dbReference type="Proteomes" id="UP000000845">
    <property type="component" value="Chromosome"/>
</dbReference>
<dbReference type="RefSeq" id="WP_012862457.1">
    <property type="nucleotide sequence ID" value="NC_013517.1"/>
</dbReference>